<evidence type="ECO:0000256" key="5">
    <source>
        <dbReference type="HAMAP-Rule" id="MF_00167"/>
    </source>
</evidence>
<evidence type="ECO:0000256" key="3">
    <source>
        <dbReference type="ARBA" id="ARBA00022845"/>
    </source>
</evidence>
<comment type="function">
    <text evidence="5">A translational regulator that binds mRNA to regulate translation initiation and/or mRNA stability. Usually binds in the 5'-UTR at or near the Shine-Dalgarno sequence preventing ribosome-binding, thus repressing translation. Its main target seems to be the major flagellin gene, while its function is anatagonized by FliW.</text>
</comment>
<evidence type="ECO:0000256" key="4">
    <source>
        <dbReference type="ARBA" id="ARBA00022884"/>
    </source>
</evidence>
<dbReference type="Proteomes" id="UP000247416">
    <property type="component" value="Unassembled WGS sequence"/>
</dbReference>
<dbReference type="InterPro" id="IPR036107">
    <property type="entry name" value="CsrA_sf"/>
</dbReference>
<dbReference type="GO" id="GO:0006109">
    <property type="term" value="P:regulation of carbohydrate metabolic process"/>
    <property type="evidence" value="ECO:0007669"/>
    <property type="project" value="InterPro"/>
</dbReference>
<comment type="similarity">
    <text evidence="5">Belongs to the CsrA/RsmA family.</text>
</comment>
<dbReference type="NCBIfam" id="TIGR00202">
    <property type="entry name" value="csrA"/>
    <property type="match status" value="1"/>
</dbReference>
<dbReference type="InterPro" id="IPR003751">
    <property type="entry name" value="CsrA"/>
</dbReference>
<dbReference type="PANTHER" id="PTHR34984:SF1">
    <property type="entry name" value="CARBON STORAGE REGULATOR"/>
    <property type="match status" value="1"/>
</dbReference>
<organism evidence="6 7">
    <name type="scientific">Ureibacillus chungkukjangi</name>
    <dbReference type="NCBI Taxonomy" id="1202712"/>
    <lineage>
        <taxon>Bacteria</taxon>
        <taxon>Bacillati</taxon>
        <taxon>Bacillota</taxon>
        <taxon>Bacilli</taxon>
        <taxon>Bacillales</taxon>
        <taxon>Caryophanaceae</taxon>
        <taxon>Ureibacillus</taxon>
    </lineage>
</organism>
<evidence type="ECO:0000313" key="7">
    <source>
        <dbReference type="Proteomes" id="UP000247416"/>
    </source>
</evidence>
<dbReference type="GO" id="GO:1902208">
    <property type="term" value="P:regulation of bacterial-type flagellum assembly"/>
    <property type="evidence" value="ECO:0007669"/>
    <property type="project" value="UniProtKB-UniRule"/>
</dbReference>
<comment type="caution">
    <text evidence="6">The sequence shown here is derived from an EMBL/GenBank/DDBJ whole genome shotgun (WGS) entry which is preliminary data.</text>
</comment>
<evidence type="ECO:0000313" key="6">
    <source>
        <dbReference type="EMBL" id="PYF07616.1"/>
    </source>
</evidence>
<dbReference type="GO" id="GO:0006402">
    <property type="term" value="P:mRNA catabolic process"/>
    <property type="evidence" value="ECO:0007669"/>
    <property type="project" value="InterPro"/>
</dbReference>
<dbReference type="HAMAP" id="MF_00167">
    <property type="entry name" value="CsrA"/>
    <property type="match status" value="1"/>
</dbReference>
<keyword evidence="5" id="KW-1005">Bacterial flagellum biogenesis</keyword>
<accession>A0A318TRZ2</accession>
<dbReference type="RefSeq" id="WP_107932644.1">
    <property type="nucleotide sequence ID" value="NZ_PYWJ01000003.1"/>
</dbReference>
<dbReference type="OrthoDB" id="9809061at2"/>
<comment type="subcellular location">
    <subcellularLocation>
        <location evidence="5">Cytoplasm</location>
    </subcellularLocation>
</comment>
<dbReference type="GO" id="GO:0045947">
    <property type="term" value="P:negative regulation of translational initiation"/>
    <property type="evidence" value="ECO:0007669"/>
    <property type="project" value="UniProtKB-UniRule"/>
</dbReference>
<keyword evidence="2 5" id="KW-0678">Repressor</keyword>
<gene>
    <name evidence="5" type="primary">csrA</name>
    <name evidence="6" type="ORF">BJ095_104124</name>
</gene>
<dbReference type="Gene3D" id="2.60.40.4380">
    <property type="entry name" value="Translational regulator CsrA"/>
    <property type="match status" value="1"/>
</dbReference>
<keyword evidence="7" id="KW-1185">Reference proteome</keyword>
<keyword evidence="1 5" id="KW-0963">Cytoplasm</keyword>
<evidence type="ECO:0000256" key="2">
    <source>
        <dbReference type="ARBA" id="ARBA00022491"/>
    </source>
</evidence>
<dbReference type="AlphaFoldDB" id="A0A318TRZ2"/>
<proteinExistence type="inferred from homology"/>
<sequence>MLVLSRKVGETIWIGENVEIVISEVQGEQVKIGIRAPRSINVIRGELRQDVLNNNTEAVVTNLDLLKKQK</sequence>
<dbReference type="GO" id="GO:0005829">
    <property type="term" value="C:cytosol"/>
    <property type="evidence" value="ECO:0007669"/>
    <property type="project" value="TreeGrafter"/>
</dbReference>
<dbReference type="SUPFAM" id="SSF117130">
    <property type="entry name" value="CsrA-like"/>
    <property type="match status" value="1"/>
</dbReference>
<evidence type="ECO:0000256" key="1">
    <source>
        <dbReference type="ARBA" id="ARBA00022490"/>
    </source>
</evidence>
<dbReference type="Pfam" id="PF02599">
    <property type="entry name" value="CsrA"/>
    <property type="match status" value="1"/>
</dbReference>
<dbReference type="EMBL" id="QJTJ01000004">
    <property type="protein sequence ID" value="PYF07616.1"/>
    <property type="molecule type" value="Genomic_DNA"/>
</dbReference>
<dbReference type="GO" id="GO:0044781">
    <property type="term" value="P:bacterial-type flagellum organization"/>
    <property type="evidence" value="ECO:0007669"/>
    <property type="project" value="UniProtKB-KW"/>
</dbReference>
<reference evidence="6 7" key="1">
    <citation type="submission" date="2018-06" db="EMBL/GenBank/DDBJ databases">
        <title>Genomic Encyclopedia of Archaeal and Bacterial Type Strains, Phase II (KMG-II): from individual species to whole genera.</title>
        <authorList>
            <person name="Goeker M."/>
        </authorList>
    </citation>
    <scope>NUCLEOTIDE SEQUENCE [LARGE SCALE GENOMIC DNA]</scope>
    <source>
        <strain evidence="6 7">KACC 16626</strain>
    </source>
</reference>
<protein>
    <recommendedName>
        <fullName evidence="5">Translational regulator CsrA</fullName>
    </recommendedName>
</protein>
<dbReference type="PANTHER" id="PTHR34984">
    <property type="entry name" value="CARBON STORAGE REGULATOR"/>
    <property type="match status" value="1"/>
</dbReference>
<name>A0A318TRZ2_9BACL</name>
<keyword evidence="4 5" id="KW-0694">RNA-binding</keyword>
<dbReference type="GO" id="GO:0048027">
    <property type="term" value="F:mRNA 5'-UTR binding"/>
    <property type="evidence" value="ECO:0007669"/>
    <property type="project" value="UniProtKB-UniRule"/>
</dbReference>
<dbReference type="FunFam" id="2.60.40.4380:FF:000002">
    <property type="entry name" value="Translational regulator CsrA"/>
    <property type="match status" value="1"/>
</dbReference>
<keyword evidence="3 5" id="KW-0810">Translation regulation</keyword>
<comment type="subunit">
    <text evidence="5">Homodimer; the beta-strands of each monomer intercalate to form a hydrophobic core, while the alpha-helices form wings that extend away from the core.</text>
</comment>